<evidence type="ECO:0000256" key="1">
    <source>
        <dbReference type="SAM" id="MobiDB-lite"/>
    </source>
</evidence>
<dbReference type="Gene3D" id="3.40.50.1820">
    <property type="entry name" value="alpha/beta hydrolase"/>
    <property type="match status" value="1"/>
</dbReference>
<feature type="compositionally biased region" description="Polar residues" evidence="1">
    <location>
        <begin position="49"/>
        <end position="60"/>
    </location>
</feature>
<reference evidence="3" key="1">
    <citation type="submission" date="2022-11" db="EMBL/GenBank/DDBJ databases">
        <title>Minimal conservation of predation-associated metabolite biosynthetic gene clusters underscores biosynthetic potential of Myxococcota including descriptions for ten novel species: Archangium lansinium sp. nov., Myxococcus landrumus sp. nov., Nannocystis bai.</title>
        <authorList>
            <person name="Ahearne A."/>
            <person name="Stevens C."/>
            <person name="Dowd S."/>
        </authorList>
    </citation>
    <scope>NUCLEOTIDE SEQUENCE</scope>
    <source>
        <strain evidence="3">Fl3</strain>
    </source>
</reference>
<dbReference type="Proteomes" id="UP001164459">
    <property type="component" value="Chromosome"/>
</dbReference>
<feature type="domain" description="Peptidase S9 prolyl oligopeptidase catalytic" evidence="2">
    <location>
        <begin position="280"/>
        <end position="410"/>
    </location>
</feature>
<dbReference type="RefSeq" id="WP_269034111.1">
    <property type="nucleotide sequence ID" value="NZ_CP114040.1"/>
</dbReference>
<proteinExistence type="predicted"/>
<sequence length="502" mass="52916">MQTQSGLSQQHNADVVFTGVTTQPNQVIDLFLRDRRGATVGTPPAETTLPVTAASSGTETSPGSGLYSFTATIPAAQLPASSWISQANDGRAQGGLRRGVGRVEIVARAHGNATNFKTYSAAALDCAGVAANQSEIVNCADGDSFLVYDDDGVGLTGAAATAADFVLQPGAPYAITPDVDMEVGTYSVPGLTPPVNAVVCRPHAGAPATGRRTVVLNHGGFLLDWGALDACVNWARAGWIAALTAYRYEPIVPDGSPVYTYPAAVARPGTSDPAELCLGEVTDTLRWLDIVRDRADTDDDQILMWGYSHGACVTLRALEQGAEVKAAVAVSSPTEFSRWEQYSANVGDPTGIHIALGGTPAAIPDAYHARSPARMAVDLQRRGDVKLLQIAVEKDTIVPVSQGCMLADAIGAENHLMLPGGDYSASTTAPNGVTFAGCQLSYITWTGGTPGWNKRAYYLLYENITPWDGHLYFGYTTPPAPGQSWDLPLNKGIRDFLLASFP</sequence>
<organism evidence="3 4">
    <name type="scientific">Nannocystis punicea</name>
    <dbReference type="NCBI Taxonomy" id="2995304"/>
    <lineage>
        <taxon>Bacteria</taxon>
        <taxon>Pseudomonadati</taxon>
        <taxon>Myxococcota</taxon>
        <taxon>Polyangia</taxon>
        <taxon>Nannocystales</taxon>
        <taxon>Nannocystaceae</taxon>
        <taxon>Nannocystis</taxon>
    </lineage>
</organism>
<name>A0ABY7GY45_9BACT</name>
<accession>A0ABY7GY45</accession>
<evidence type="ECO:0000313" key="3">
    <source>
        <dbReference type="EMBL" id="WAS91749.1"/>
    </source>
</evidence>
<evidence type="ECO:0000259" key="2">
    <source>
        <dbReference type="Pfam" id="PF00326"/>
    </source>
</evidence>
<dbReference type="InterPro" id="IPR001375">
    <property type="entry name" value="Peptidase_S9_cat"/>
</dbReference>
<feature type="region of interest" description="Disordered" evidence="1">
    <location>
        <begin position="39"/>
        <end position="60"/>
    </location>
</feature>
<dbReference type="EMBL" id="CP114040">
    <property type="protein sequence ID" value="WAS91749.1"/>
    <property type="molecule type" value="Genomic_DNA"/>
</dbReference>
<keyword evidence="4" id="KW-1185">Reference proteome</keyword>
<gene>
    <name evidence="3" type="ORF">O0S08_36670</name>
</gene>
<evidence type="ECO:0000313" key="4">
    <source>
        <dbReference type="Proteomes" id="UP001164459"/>
    </source>
</evidence>
<dbReference type="SUPFAM" id="SSF53474">
    <property type="entry name" value="alpha/beta-Hydrolases"/>
    <property type="match status" value="1"/>
</dbReference>
<dbReference type="Pfam" id="PF00326">
    <property type="entry name" value="Peptidase_S9"/>
    <property type="match status" value="1"/>
</dbReference>
<protein>
    <submittedName>
        <fullName evidence="3">Prolyl oligopeptidase family serine peptidase</fullName>
    </submittedName>
</protein>
<dbReference type="InterPro" id="IPR029058">
    <property type="entry name" value="AB_hydrolase_fold"/>
</dbReference>